<dbReference type="PANTHER" id="PTHR48043">
    <property type="entry name" value="EG:EG0003.4 PROTEIN-RELATED"/>
    <property type="match status" value="1"/>
</dbReference>
<dbReference type="FunFam" id="3.40.50.2000:FF:000038">
    <property type="entry name" value="UDP-GlucuronosylTransferase"/>
    <property type="match status" value="1"/>
</dbReference>
<evidence type="ECO:0000256" key="8">
    <source>
        <dbReference type="ARBA" id="ARBA00022989"/>
    </source>
</evidence>
<dbReference type="OrthoDB" id="416356at2759"/>
<feature type="transmembrane region" description="Helical" evidence="11">
    <location>
        <begin position="430"/>
        <end position="451"/>
    </location>
</feature>
<comment type="subcellular location">
    <subcellularLocation>
        <location evidence="1">Membrane</location>
        <topology evidence="1">Single-pass membrane protein</topology>
    </subcellularLocation>
</comment>
<keyword evidence="4" id="KW-0328">Glycosyltransferase</keyword>
<evidence type="ECO:0000256" key="2">
    <source>
        <dbReference type="ARBA" id="ARBA00009995"/>
    </source>
</evidence>
<evidence type="ECO:0000313" key="12">
    <source>
        <dbReference type="EMBL" id="KHJ87755.1"/>
    </source>
</evidence>
<dbReference type="InterPro" id="IPR002213">
    <property type="entry name" value="UDP_glucos_trans"/>
</dbReference>
<keyword evidence="8 11" id="KW-1133">Transmembrane helix</keyword>
<dbReference type="CDD" id="cd03784">
    <property type="entry name" value="GT1_Gtf-like"/>
    <property type="match status" value="1"/>
</dbReference>
<organism evidence="12 13">
    <name type="scientific">Oesophagostomum dentatum</name>
    <name type="common">Nodular worm</name>
    <dbReference type="NCBI Taxonomy" id="61180"/>
    <lineage>
        <taxon>Eukaryota</taxon>
        <taxon>Metazoa</taxon>
        <taxon>Ecdysozoa</taxon>
        <taxon>Nematoda</taxon>
        <taxon>Chromadorea</taxon>
        <taxon>Rhabditida</taxon>
        <taxon>Rhabditina</taxon>
        <taxon>Rhabditomorpha</taxon>
        <taxon>Strongyloidea</taxon>
        <taxon>Strongylidae</taxon>
        <taxon>Oesophagostomum</taxon>
    </lineage>
</organism>
<gene>
    <name evidence="12" type="ORF">OESDEN_12462</name>
</gene>
<keyword evidence="13" id="KW-1185">Reference proteome</keyword>
<evidence type="ECO:0000256" key="5">
    <source>
        <dbReference type="ARBA" id="ARBA00022679"/>
    </source>
</evidence>
<evidence type="ECO:0000256" key="6">
    <source>
        <dbReference type="ARBA" id="ARBA00022692"/>
    </source>
</evidence>
<evidence type="ECO:0000256" key="3">
    <source>
        <dbReference type="ARBA" id="ARBA00012544"/>
    </source>
</evidence>
<keyword evidence="6 11" id="KW-0812">Transmembrane</keyword>
<name>A0A0B1SX54_OESDE</name>
<dbReference type="Pfam" id="PF00201">
    <property type="entry name" value="UDPGT"/>
    <property type="match status" value="1"/>
</dbReference>
<keyword evidence="5" id="KW-0808">Transferase</keyword>
<dbReference type="EC" id="2.4.1.17" evidence="3"/>
<keyword evidence="7" id="KW-0732">Signal</keyword>
<dbReference type="Proteomes" id="UP000053660">
    <property type="component" value="Unassembled WGS sequence"/>
</dbReference>
<dbReference type="PANTHER" id="PTHR48043:SF23">
    <property type="entry name" value="UDP-GLUCURONOSYLTRANSFERASE"/>
    <property type="match status" value="1"/>
</dbReference>
<sequence length="468" mass="52972">MGVLADTLTEAGHDVTVLMPVIDYEQQNKTGLRVTKKIIMVPPDPRVRKMKEYEKGMINDIWSMEPSIFELTRVHDEAKITRRGEHIRLYLYSGVIEAASIPASIAAISTVYLELISGIIGEPNNPSYIPGHMSSTGDHMSFMERIRNTIETTFGPQFFLNAYRKEIHAIRSKMGPDFKDYEQLINDASFIITNANPYLDYPRPTLHKTVSIGGITVRINEEGHKLPKKWDTILNERKTTVLISFGSVMKAIFMPEEYMQTLLNVFKSMPDTTFIMKYEEEGATFADHLPNVHLSTWFPQKALLADPRVTVFVTHSGLGSINEVAHLGRPTLLIPIFADQLRNANMLARHGGAILLSKSDLKNPEKIKSSLETISNDKTYAQNAKRLSEMLQNQPVTAKELFIRHAEFAARFGRLPNLNPYATQLSFVQYHLLDVIAAILLVIFVVFLFLYKIVGLFLKFTGVKVKDE</sequence>
<dbReference type="Gene3D" id="3.40.50.2000">
    <property type="entry name" value="Glycogen Phosphorylase B"/>
    <property type="match status" value="1"/>
</dbReference>
<dbReference type="AlphaFoldDB" id="A0A0B1SX54"/>
<dbReference type="EMBL" id="KN557086">
    <property type="protein sequence ID" value="KHJ87755.1"/>
    <property type="molecule type" value="Genomic_DNA"/>
</dbReference>
<dbReference type="SUPFAM" id="SSF53756">
    <property type="entry name" value="UDP-Glycosyltransferase/glycogen phosphorylase"/>
    <property type="match status" value="1"/>
</dbReference>
<dbReference type="InterPro" id="IPR050271">
    <property type="entry name" value="UDP-glycosyltransferase"/>
</dbReference>
<accession>A0A0B1SX54</accession>
<comment type="similarity">
    <text evidence="2">Belongs to the UDP-glycosyltransferase family.</text>
</comment>
<evidence type="ECO:0000256" key="1">
    <source>
        <dbReference type="ARBA" id="ARBA00004167"/>
    </source>
</evidence>
<reference evidence="12 13" key="1">
    <citation type="submission" date="2014-03" db="EMBL/GenBank/DDBJ databases">
        <title>Draft genome of the hookworm Oesophagostomum dentatum.</title>
        <authorList>
            <person name="Mitreva M."/>
        </authorList>
    </citation>
    <scope>NUCLEOTIDE SEQUENCE [LARGE SCALE GENOMIC DNA]</scope>
    <source>
        <strain evidence="12 13">OD-Hann</strain>
    </source>
</reference>
<evidence type="ECO:0000256" key="10">
    <source>
        <dbReference type="ARBA" id="ARBA00047475"/>
    </source>
</evidence>
<proteinExistence type="inferred from homology"/>
<dbReference type="GO" id="GO:0016020">
    <property type="term" value="C:membrane"/>
    <property type="evidence" value="ECO:0007669"/>
    <property type="project" value="UniProtKB-SubCell"/>
</dbReference>
<evidence type="ECO:0000256" key="7">
    <source>
        <dbReference type="ARBA" id="ARBA00022729"/>
    </source>
</evidence>
<comment type="catalytic activity">
    <reaction evidence="10">
        <text>glucuronate acceptor + UDP-alpha-D-glucuronate = acceptor beta-D-glucuronoside + UDP + H(+)</text>
        <dbReference type="Rhea" id="RHEA:21032"/>
        <dbReference type="ChEBI" id="CHEBI:15378"/>
        <dbReference type="ChEBI" id="CHEBI:58052"/>
        <dbReference type="ChEBI" id="CHEBI:58223"/>
        <dbReference type="ChEBI" id="CHEBI:132367"/>
        <dbReference type="ChEBI" id="CHEBI:132368"/>
        <dbReference type="EC" id="2.4.1.17"/>
    </reaction>
</comment>
<protein>
    <recommendedName>
        <fullName evidence="3">glucuronosyltransferase</fullName>
        <ecNumber evidence="3">2.4.1.17</ecNumber>
    </recommendedName>
</protein>
<evidence type="ECO:0000256" key="9">
    <source>
        <dbReference type="ARBA" id="ARBA00023136"/>
    </source>
</evidence>
<evidence type="ECO:0000256" key="4">
    <source>
        <dbReference type="ARBA" id="ARBA00022676"/>
    </source>
</evidence>
<evidence type="ECO:0000256" key="11">
    <source>
        <dbReference type="SAM" id="Phobius"/>
    </source>
</evidence>
<keyword evidence="9 11" id="KW-0472">Membrane</keyword>
<evidence type="ECO:0000313" key="13">
    <source>
        <dbReference type="Proteomes" id="UP000053660"/>
    </source>
</evidence>
<dbReference type="GO" id="GO:0015020">
    <property type="term" value="F:glucuronosyltransferase activity"/>
    <property type="evidence" value="ECO:0007669"/>
    <property type="project" value="UniProtKB-EC"/>
</dbReference>